<reference evidence="1" key="1">
    <citation type="submission" date="2021-01" db="EMBL/GenBank/DDBJ databases">
        <authorList>
            <person name="Kaushik A."/>
        </authorList>
    </citation>
    <scope>NUCLEOTIDE SEQUENCE</scope>
    <source>
        <strain evidence="1">AG1-1C</strain>
    </source>
</reference>
<dbReference type="AlphaFoldDB" id="A0A8H2XMW3"/>
<accession>A0A8H2XMW3</accession>
<comment type="caution">
    <text evidence="1">The sequence shown here is derived from an EMBL/GenBank/DDBJ whole genome shotgun (WGS) entry which is preliminary data.</text>
</comment>
<sequence>MHGAWIPHRLSGTFQSVRTFSAFFGCPFNRHARIVAFTLSPTTSTRPSRSFSSCCWNVSSLTLSSIAYHPMS</sequence>
<dbReference type="Proteomes" id="UP000663846">
    <property type="component" value="Unassembled WGS sequence"/>
</dbReference>
<organism evidence="1 2">
    <name type="scientific">Rhizoctonia solani</name>
    <dbReference type="NCBI Taxonomy" id="456999"/>
    <lineage>
        <taxon>Eukaryota</taxon>
        <taxon>Fungi</taxon>
        <taxon>Dikarya</taxon>
        <taxon>Basidiomycota</taxon>
        <taxon>Agaricomycotina</taxon>
        <taxon>Agaricomycetes</taxon>
        <taxon>Cantharellales</taxon>
        <taxon>Ceratobasidiaceae</taxon>
        <taxon>Rhizoctonia</taxon>
    </lineage>
</organism>
<dbReference type="EMBL" id="CAJMWS010000326">
    <property type="protein sequence ID" value="CAE6428147.1"/>
    <property type="molecule type" value="Genomic_DNA"/>
</dbReference>
<name>A0A8H2XMW3_9AGAM</name>
<proteinExistence type="predicted"/>
<protein>
    <submittedName>
        <fullName evidence="1">Uncharacterized protein</fullName>
    </submittedName>
</protein>
<gene>
    <name evidence="1" type="ORF">RDB_LOCUS103031</name>
</gene>
<evidence type="ECO:0000313" key="1">
    <source>
        <dbReference type="EMBL" id="CAE6428147.1"/>
    </source>
</evidence>
<evidence type="ECO:0000313" key="2">
    <source>
        <dbReference type="Proteomes" id="UP000663846"/>
    </source>
</evidence>